<evidence type="ECO:0000313" key="2">
    <source>
        <dbReference type="Proteomes" id="UP001055072"/>
    </source>
</evidence>
<reference evidence="1" key="1">
    <citation type="journal article" date="2021" name="Environ. Microbiol.">
        <title>Gene family expansions and transcriptome signatures uncover fungal adaptations to wood decay.</title>
        <authorList>
            <person name="Hage H."/>
            <person name="Miyauchi S."/>
            <person name="Viragh M."/>
            <person name="Drula E."/>
            <person name="Min B."/>
            <person name="Chaduli D."/>
            <person name="Navarro D."/>
            <person name="Favel A."/>
            <person name="Norest M."/>
            <person name="Lesage-Meessen L."/>
            <person name="Balint B."/>
            <person name="Merenyi Z."/>
            <person name="de Eugenio L."/>
            <person name="Morin E."/>
            <person name="Martinez A.T."/>
            <person name="Baldrian P."/>
            <person name="Stursova M."/>
            <person name="Martinez M.J."/>
            <person name="Novotny C."/>
            <person name="Magnuson J.K."/>
            <person name="Spatafora J.W."/>
            <person name="Maurice S."/>
            <person name="Pangilinan J."/>
            <person name="Andreopoulos W."/>
            <person name="LaButti K."/>
            <person name="Hundley H."/>
            <person name="Na H."/>
            <person name="Kuo A."/>
            <person name="Barry K."/>
            <person name="Lipzen A."/>
            <person name="Henrissat B."/>
            <person name="Riley R."/>
            <person name="Ahrendt S."/>
            <person name="Nagy L.G."/>
            <person name="Grigoriev I.V."/>
            <person name="Martin F."/>
            <person name="Rosso M.N."/>
        </authorList>
    </citation>
    <scope>NUCLEOTIDE SEQUENCE</scope>
    <source>
        <strain evidence="1">CBS 384.51</strain>
    </source>
</reference>
<organism evidence="1 2">
    <name type="scientific">Irpex rosettiformis</name>
    <dbReference type="NCBI Taxonomy" id="378272"/>
    <lineage>
        <taxon>Eukaryota</taxon>
        <taxon>Fungi</taxon>
        <taxon>Dikarya</taxon>
        <taxon>Basidiomycota</taxon>
        <taxon>Agaricomycotina</taxon>
        <taxon>Agaricomycetes</taxon>
        <taxon>Polyporales</taxon>
        <taxon>Irpicaceae</taxon>
        <taxon>Irpex</taxon>
    </lineage>
</organism>
<dbReference type="Proteomes" id="UP001055072">
    <property type="component" value="Unassembled WGS sequence"/>
</dbReference>
<evidence type="ECO:0000313" key="1">
    <source>
        <dbReference type="EMBL" id="KAI0084153.1"/>
    </source>
</evidence>
<gene>
    <name evidence="1" type="ORF">BDY19DRAFT_558799</name>
</gene>
<accession>A0ACB8TQ12</accession>
<protein>
    <submittedName>
        <fullName evidence="1">Uncharacterized protein</fullName>
    </submittedName>
</protein>
<sequence length="113" mass="12979">MVLFSVFSLGKLFLWLFSSVASSVHSGPSCRCTAQRKLPIGHEDLKRTVRTCMVYCTWYVTVSRLNSYPQYVYTCLNTSTCGALYSWPRLRVKRMQVISSLDLYEEPVKFSST</sequence>
<name>A0ACB8TQ12_9APHY</name>
<proteinExistence type="predicted"/>
<dbReference type="EMBL" id="MU274947">
    <property type="protein sequence ID" value="KAI0084153.1"/>
    <property type="molecule type" value="Genomic_DNA"/>
</dbReference>
<keyword evidence="2" id="KW-1185">Reference proteome</keyword>
<comment type="caution">
    <text evidence="1">The sequence shown here is derived from an EMBL/GenBank/DDBJ whole genome shotgun (WGS) entry which is preliminary data.</text>
</comment>